<accession>R0L153</accession>
<organism evidence="2 3">
    <name type="scientific">Anas platyrhynchos</name>
    <name type="common">Mallard</name>
    <name type="synonym">Anas boschas</name>
    <dbReference type="NCBI Taxonomy" id="8839"/>
    <lineage>
        <taxon>Eukaryota</taxon>
        <taxon>Metazoa</taxon>
        <taxon>Chordata</taxon>
        <taxon>Craniata</taxon>
        <taxon>Vertebrata</taxon>
        <taxon>Euteleostomi</taxon>
        <taxon>Archelosauria</taxon>
        <taxon>Archosauria</taxon>
        <taxon>Dinosauria</taxon>
        <taxon>Saurischia</taxon>
        <taxon>Theropoda</taxon>
        <taxon>Coelurosauria</taxon>
        <taxon>Aves</taxon>
        <taxon>Neognathae</taxon>
        <taxon>Galloanserae</taxon>
        <taxon>Anseriformes</taxon>
        <taxon>Anatidae</taxon>
        <taxon>Anatinae</taxon>
        <taxon>Anas</taxon>
    </lineage>
</organism>
<dbReference type="EMBL" id="KB745236">
    <property type="protein sequence ID" value="EOA93972.1"/>
    <property type="molecule type" value="Genomic_DNA"/>
</dbReference>
<keyword evidence="3" id="KW-1185">Reference proteome</keyword>
<sequence length="729" mass="80668">MEKTLDECLLPGHRKGLMAVGCRGGDAALKRGSQPRGRAAEQCAVKGPSRVPREPSKGLVLPYTQHPPDSTTCCGHGFGKVFLLFSAQPCCFSTKAAGVMHTLNVGCAVCLASGAEKEELFKLELPCSRNQLTIYLVWGSSEVWGSESEAGGVLRQRSRSTVVRSHCTCEALQCCRGAYGCSLRQRLWPAITEGFMFEYQLKIAPRIKTFPTKENYRTVIMWSDPTISRTARLSPSSRHRSSRTSSVRFCRMQRQQRLSMLSLSSWSCRTVLQEEVWTDAQPQFLELQDSATCMAVTWVFTREQLCNSSILLETFPGEEPLVFNSLTLLDLFVIHDSLRADEDEDGDRITVRSDEEMKAMLSYVAPLLSVPYHALNVYSKGMHNFSAYVAPAALVMLQRCKFLDSIQVSGEPETCTVGPGTDPCACISTMQVIAALGYVPPMPLDCYYSTVMEQQVNGQLIEPLQIYPRACKPPGKRNIHGLKVNTRAGSANNSSSAVSDSLPSNSLKKSSAELKKILANGQICFLCWIEELYRFTLSSLESCWLPLLQGVGIYGALEQSRQDFPCWNNRPFVRGSLFSLAKGASCATQGSKKLQNGILTAVVMVMARSNAKAALVCCPSWCNLSVVLHSLGMGLPRGMGTKSRWDGYKEKGVTPFLKDDPEWLQWRRKNDKLIPGNSEVFVSVPFCASRRTLQFIGAVLCHITDVTAPSLYHFVIFADVSYISRKGRD</sequence>
<dbReference type="SUPFAM" id="SSF54277">
    <property type="entry name" value="CAD &amp; PB1 domains"/>
    <property type="match status" value="2"/>
</dbReference>
<feature type="compositionally biased region" description="Low complexity" evidence="1">
    <location>
        <begin position="488"/>
        <end position="506"/>
    </location>
</feature>
<evidence type="ECO:0000313" key="3">
    <source>
        <dbReference type="Proteomes" id="UP000296049"/>
    </source>
</evidence>
<proteinExistence type="predicted"/>
<dbReference type="GO" id="GO:0016301">
    <property type="term" value="F:kinase activity"/>
    <property type="evidence" value="ECO:0007669"/>
    <property type="project" value="UniProtKB-KW"/>
</dbReference>
<dbReference type="AlphaFoldDB" id="R0L153"/>
<name>R0L153_ANAPL</name>
<protein>
    <submittedName>
        <fullName evidence="2">Dual specificity mitogen-activated protein kinase kinase 5</fullName>
    </submittedName>
</protein>
<evidence type="ECO:0000313" key="2">
    <source>
        <dbReference type="EMBL" id="EOA93972.1"/>
    </source>
</evidence>
<feature type="region of interest" description="Disordered" evidence="1">
    <location>
        <begin position="486"/>
        <end position="506"/>
    </location>
</feature>
<keyword evidence="2" id="KW-0418">Kinase</keyword>
<reference evidence="3" key="1">
    <citation type="journal article" date="2013" name="Nat. Genet.">
        <title>The duck genome and transcriptome provide insight into an avian influenza virus reservoir species.</title>
        <authorList>
            <person name="Huang Y."/>
            <person name="Li Y."/>
            <person name="Burt D.W."/>
            <person name="Chen H."/>
            <person name="Zhang Y."/>
            <person name="Qian W."/>
            <person name="Kim H."/>
            <person name="Gan S."/>
            <person name="Zhao Y."/>
            <person name="Li J."/>
            <person name="Yi K."/>
            <person name="Feng H."/>
            <person name="Zhu P."/>
            <person name="Li B."/>
            <person name="Liu Q."/>
            <person name="Fairley S."/>
            <person name="Magor K.E."/>
            <person name="Du Z."/>
            <person name="Hu X."/>
            <person name="Goodman L."/>
            <person name="Tafer H."/>
            <person name="Vignal A."/>
            <person name="Lee T."/>
            <person name="Kim K.W."/>
            <person name="Sheng Z."/>
            <person name="An Y."/>
            <person name="Searle S."/>
            <person name="Herrero J."/>
            <person name="Groenen M.A."/>
            <person name="Crooijmans R.P."/>
            <person name="Faraut T."/>
            <person name="Cai Q."/>
            <person name="Webster R.G."/>
            <person name="Aldridge J.R."/>
            <person name="Warren W.C."/>
            <person name="Bartschat S."/>
            <person name="Kehr S."/>
            <person name="Marz M."/>
            <person name="Stadler P.F."/>
            <person name="Smith J."/>
            <person name="Kraus R.H."/>
            <person name="Zhao Y."/>
            <person name="Ren L."/>
            <person name="Fei J."/>
            <person name="Morisson M."/>
            <person name="Kaiser P."/>
            <person name="Griffin D.K."/>
            <person name="Rao M."/>
            <person name="Pitel F."/>
            <person name="Wang J."/>
            <person name="Li N."/>
        </authorList>
    </citation>
    <scope>NUCLEOTIDE SEQUENCE [LARGE SCALE GENOMIC DNA]</scope>
</reference>
<keyword evidence="2" id="KW-0808">Transferase</keyword>
<dbReference type="Gene3D" id="3.10.20.90">
    <property type="entry name" value="Phosphatidylinositol 3-kinase Catalytic Subunit, Chain A, domain 1"/>
    <property type="match status" value="2"/>
</dbReference>
<dbReference type="Proteomes" id="UP000296049">
    <property type="component" value="Unassembled WGS sequence"/>
</dbReference>
<evidence type="ECO:0000256" key="1">
    <source>
        <dbReference type="SAM" id="MobiDB-lite"/>
    </source>
</evidence>
<gene>
    <name evidence="2" type="ORF">Anapl_16597</name>
</gene>